<accession>A0A7V4U5N9</accession>
<dbReference type="GO" id="GO:0004407">
    <property type="term" value="F:histone deacetylase activity"/>
    <property type="evidence" value="ECO:0007669"/>
    <property type="project" value="TreeGrafter"/>
</dbReference>
<gene>
    <name evidence="3" type="ORF">ENK44_16720</name>
</gene>
<reference evidence="3" key="1">
    <citation type="journal article" date="2020" name="mSystems">
        <title>Genome- and Community-Level Interaction Insights into Carbon Utilization and Element Cycling Functions of Hydrothermarchaeota in Hydrothermal Sediment.</title>
        <authorList>
            <person name="Zhou Z."/>
            <person name="Liu Y."/>
            <person name="Xu W."/>
            <person name="Pan J."/>
            <person name="Luo Z.H."/>
            <person name="Li M."/>
        </authorList>
    </citation>
    <scope>NUCLEOTIDE SEQUENCE [LARGE SCALE GENOMIC DNA]</scope>
    <source>
        <strain evidence="3">HyVt-577</strain>
    </source>
</reference>
<dbReference type="Pfam" id="PF00850">
    <property type="entry name" value="Hist_deacetyl"/>
    <property type="match status" value="1"/>
</dbReference>
<dbReference type="Proteomes" id="UP000885779">
    <property type="component" value="Unassembled WGS sequence"/>
</dbReference>
<dbReference type="GO" id="GO:0040029">
    <property type="term" value="P:epigenetic regulation of gene expression"/>
    <property type="evidence" value="ECO:0007669"/>
    <property type="project" value="TreeGrafter"/>
</dbReference>
<dbReference type="CDD" id="cd09992">
    <property type="entry name" value="HDAC_classII"/>
    <property type="match status" value="1"/>
</dbReference>
<organism evidence="3">
    <name type="scientific">Caldithrix abyssi</name>
    <dbReference type="NCBI Taxonomy" id="187145"/>
    <lineage>
        <taxon>Bacteria</taxon>
        <taxon>Pseudomonadati</taxon>
        <taxon>Calditrichota</taxon>
        <taxon>Calditrichia</taxon>
        <taxon>Calditrichales</taxon>
        <taxon>Calditrichaceae</taxon>
        <taxon>Caldithrix</taxon>
    </lineage>
</organism>
<sequence length="314" mass="34768">MGKLAFIYHPLFEKHNPGAGHPERPQRVTHIVNYLQLKGFWDKASHFTPPDAEAAQVELVHTETYRQFVEKHRGVEQGVLDGGDTIVNEYSVDAAFAAAGAAIQAVDLILNEHFDKVFAAVRPPGHHAEADQAMGFCLFNNIALAARYAQQCGLAKKALIIDWDVHHGNGTQHIFYYDDTVFYLSLHQYPFYPGTGRADETGSGKGRGYTMNIPLSAGADDTVYIRKLEEALEQIASRFEPDLVLISAGFDAHIDDPLGGMRVTDSGFYKMTEMAAHFAQKYSNGRVISLLEGGYNLDALALSVYRHVSCLLKH</sequence>
<dbReference type="PRINTS" id="PR01270">
    <property type="entry name" value="HDASUPER"/>
</dbReference>
<evidence type="ECO:0000313" key="3">
    <source>
        <dbReference type="EMBL" id="HGY57354.1"/>
    </source>
</evidence>
<dbReference type="InterPro" id="IPR023696">
    <property type="entry name" value="Ureohydrolase_dom_sf"/>
</dbReference>
<evidence type="ECO:0000256" key="1">
    <source>
        <dbReference type="ARBA" id="ARBA00005947"/>
    </source>
</evidence>
<name>A0A7V4U5N9_CALAY</name>
<comment type="similarity">
    <text evidence="1">Belongs to the histone deacetylase family.</text>
</comment>
<dbReference type="PANTHER" id="PTHR10625:SF10">
    <property type="entry name" value="HISTONE DEACETYLASE HDAC1"/>
    <property type="match status" value="1"/>
</dbReference>
<dbReference type="InterPro" id="IPR037138">
    <property type="entry name" value="His_deacetylse_dom_sf"/>
</dbReference>
<dbReference type="AlphaFoldDB" id="A0A7V4U5N9"/>
<dbReference type="InterPro" id="IPR000286">
    <property type="entry name" value="HDACs"/>
</dbReference>
<dbReference type="InterPro" id="IPR023801">
    <property type="entry name" value="His_deacetylse_dom"/>
</dbReference>
<proteinExistence type="inferred from homology"/>
<feature type="domain" description="Histone deacetylase" evidence="2">
    <location>
        <begin position="21"/>
        <end position="309"/>
    </location>
</feature>
<dbReference type="PANTHER" id="PTHR10625">
    <property type="entry name" value="HISTONE DEACETYLASE HDAC1-RELATED"/>
    <property type="match status" value="1"/>
</dbReference>
<dbReference type="Gene3D" id="3.40.800.20">
    <property type="entry name" value="Histone deacetylase domain"/>
    <property type="match status" value="1"/>
</dbReference>
<comment type="caution">
    <text evidence="3">The sequence shown here is derived from an EMBL/GenBank/DDBJ whole genome shotgun (WGS) entry which is preliminary data.</text>
</comment>
<protein>
    <submittedName>
        <fullName evidence="3">Histone deacetylase</fullName>
    </submittedName>
</protein>
<dbReference type="EMBL" id="DRQG01000154">
    <property type="protein sequence ID" value="HGY57354.1"/>
    <property type="molecule type" value="Genomic_DNA"/>
</dbReference>
<evidence type="ECO:0000259" key="2">
    <source>
        <dbReference type="Pfam" id="PF00850"/>
    </source>
</evidence>
<dbReference type="SUPFAM" id="SSF52768">
    <property type="entry name" value="Arginase/deacetylase"/>
    <property type="match status" value="1"/>
</dbReference>